<dbReference type="FunFam" id="3.30.70.270:FF:000020">
    <property type="entry name" value="Transposon Tf2-6 polyprotein-like Protein"/>
    <property type="match status" value="1"/>
</dbReference>
<proteinExistence type="predicted"/>
<keyword evidence="1" id="KW-0511">Multifunctional enzyme</keyword>
<evidence type="ECO:0000256" key="1">
    <source>
        <dbReference type="ARBA" id="ARBA00023268"/>
    </source>
</evidence>
<keyword evidence="3" id="KW-0695">RNA-directed DNA polymerase</keyword>
<dbReference type="Gene3D" id="3.30.420.10">
    <property type="entry name" value="Ribonuclease H-like superfamily/Ribonuclease H"/>
    <property type="match status" value="1"/>
</dbReference>
<dbReference type="InterPro" id="IPR043502">
    <property type="entry name" value="DNA/RNA_pol_sf"/>
</dbReference>
<reference evidence="3" key="1">
    <citation type="journal article" date="2019" name="Sci. Rep.">
        <title>Draft genome of Tanacetum cinerariifolium, the natural source of mosquito coil.</title>
        <authorList>
            <person name="Yamashiro T."/>
            <person name="Shiraishi A."/>
            <person name="Satake H."/>
            <person name="Nakayama K."/>
        </authorList>
    </citation>
    <scope>NUCLEOTIDE SEQUENCE</scope>
</reference>
<dbReference type="GO" id="GO:0003676">
    <property type="term" value="F:nucleic acid binding"/>
    <property type="evidence" value="ECO:0007669"/>
    <property type="project" value="InterPro"/>
</dbReference>
<sequence length="440" mass="51157">MHLPQIQKELKIFEAKNENLQLMSLPRLNSRTYLLISNTYFWKIKKRPDSRVLMEHFPTVTFLSGYAMHRARSKDTNLCLNWEKSHFMVKEGIVLGHKISKNGIEVDKAKVDVIAKLPHPTTVKGIRSFLDHAGFYRRFIQDFLKIARPMTRLLEKDTLFFFFKECVEAFQTLKKKLTEAPILVAPDWDLPFELMCNASDFAIVYTDQSALKYLLSKQDAKPRLLCWVPLLQEFDITVRDKKGAENLAADHLSRLENHHQSVFDKKEINESESAPTNDSLVVCKFLKSPFTRFRTPRAIISDRGTHFCNDQFAKVMLKYGVTHHLATAYHPQTSGQDYENSLIYKEKMKRIHDSKIKDRVFNIGDRVLLFNSRLMIFLGKLKTHWSGPFTITQVFPYGTVELSQTDGPNFKVNGHRLKHYFGEDIPKMVVPDLQNFPKDQ</sequence>
<evidence type="ECO:0000259" key="2">
    <source>
        <dbReference type="PROSITE" id="PS50994"/>
    </source>
</evidence>
<dbReference type="Pfam" id="PF17919">
    <property type="entry name" value="RT_RNaseH_2"/>
    <property type="match status" value="1"/>
</dbReference>
<dbReference type="PANTHER" id="PTHR37984:SF5">
    <property type="entry name" value="PROTEIN NYNRIN-LIKE"/>
    <property type="match status" value="1"/>
</dbReference>
<dbReference type="GO" id="GO:0015074">
    <property type="term" value="P:DNA integration"/>
    <property type="evidence" value="ECO:0007669"/>
    <property type="project" value="InterPro"/>
</dbReference>
<gene>
    <name evidence="3" type="ORF">Tci_039268</name>
</gene>
<dbReference type="InterPro" id="IPR012337">
    <property type="entry name" value="RNaseH-like_sf"/>
</dbReference>
<dbReference type="PANTHER" id="PTHR37984">
    <property type="entry name" value="PROTEIN CBG26694"/>
    <property type="match status" value="1"/>
</dbReference>
<dbReference type="AlphaFoldDB" id="A0A6L2M159"/>
<feature type="domain" description="Integrase catalytic" evidence="2">
    <location>
        <begin position="218"/>
        <end position="396"/>
    </location>
</feature>
<dbReference type="InterPro" id="IPR041577">
    <property type="entry name" value="RT_RNaseH_2"/>
</dbReference>
<protein>
    <submittedName>
        <fullName evidence="3">Reverse transcriptase domain-containing protein</fullName>
    </submittedName>
</protein>
<accession>A0A6L2M159</accession>
<dbReference type="Gene3D" id="3.30.70.270">
    <property type="match status" value="2"/>
</dbReference>
<dbReference type="InterPro" id="IPR050951">
    <property type="entry name" value="Retrovirus_Pol_polyprotein"/>
</dbReference>
<dbReference type="EMBL" id="BKCJ010005537">
    <property type="protein sequence ID" value="GEU67290.1"/>
    <property type="molecule type" value="Genomic_DNA"/>
</dbReference>
<dbReference type="SUPFAM" id="SSF53098">
    <property type="entry name" value="Ribonuclease H-like"/>
    <property type="match status" value="1"/>
</dbReference>
<dbReference type="PROSITE" id="PS50994">
    <property type="entry name" value="INTEGRASE"/>
    <property type="match status" value="1"/>
</dbReference>
<comment type="caution">
    <text evidence="3">The sequence shown here is derived from an EMBL/GenBank/DDBJ whole genome shotgun (WGS) entry which is preliminary data.</text>
</comment>
<keyword evidence="3" id="KW-0808">Transferase</keyword>
<dbReference type="SUPFAM" id="SSF56672">
    <property type="entry name" value="DNA/RNA polymerases"/>
    <property type="match status" value="1"/>
</dbReference>
<dbReference type="GO" id="GO:0003964">
    <property type="term" value="F:RNA-directed DNA polymerase activity"/>
    <property type="evidence" value="ECO:0007669"/>
    <property type="project" value="UniProtKB-KW"/>
</dbReference>
<name>A0A6L2M159_TANCI</name>
<dbReference type="InterPro" id="IPR036397">
    <property type="entry name" value="RNaseH_sf"/>
</dbReference>
<evidence type="ECO:0000313" key="3">
    <source>
        <dbReference type="EMBL" id="GEU67290.1"/>
    </source>
</evidence>
<keyword evidence="3" id="KW-0548">Nucleotidyltransferase</keyword>
<dbReference type="InterPro" id="IPR043128">
    <property type="entry name" value="Rev_trsase/Diguanyl_cyclase"/>
</dbReference>
<dbReference type="InterPro" id="IPR001584">
    <property type="entry name" value="Integrase_cat-core"/>
</dbReference>
<organism evidence="3">
    <name type="scientific">Tanacetum cinerariifolium</name>
    <name type="common">Dalmatian daisy</name>
    <name type="synonym">Chrysanthemum cinerariifolium</name>
    <dbReference type="NCBI Taxonomy" id="118510"/>
    <lineage>
        <taxon>Eukaryota</taxon>
        <taxon>Viridiplantae</taxon>
        <taxon>Streptophyta</taxon>
        <taxon>Embryophyta</taxon>
        <taxon>Tracheophyta</taxon>
        <taxon>Spermatophyta</taxon>
        <taxon>Magnoliopsida</taxon>
        <taxon>eudicotyledons</taxon>
        <taxon>Gunneridae</taxon>
        <taxon>Pentapetalae</taxon>
        <taxon>asterids</taxon>
        <taxon>campanulids</taxon>
        <taxon>Asterales</taxon>
        <taxon>Asteraceae</taxon>
        <taxon>Asteroideae</taxon>
        <taxon>Anthemideae</taxon>
        <taxon>Anthemidinae</taxon>
        <taxon>Tanacetum</taxon>
    </lineage>
</organism>